<dbReference type="InterPro" id="IPR000014">
    <property type="entry name" value="PAS"/>
</dbReference>
<dbReference type="InterPro" id="IPR004358">
    <property type="entry name" value="Sig_transdc_His_kin-like_C"/>
</dbReference>
<evidence type="ECO:0000256" key="11">
    <source>
        <dbReference type="ARBA" id="ARBA00023136"/>
    </source>
</evidence>
<keyword evidence="7 14" id="KW-0418">Kinase</keyword>
<dbReference type="CDD" id="cd00130">
    <property type="entry name" value="PAS"/>
    <property type="match status" value="1"/>
</dbReference>
<evidence type="ECO:0000256" key="9">
    <source>
        <dbReference type="ARBA" id="ARBA00022989"/>
    </source>
</evidence>
<dbReference type="EMBL" id="CP084166">
    <property type="protein sequence ID" value="UJG41198.1"/>
    <property type="molecule type" value="Genomic_DNA"/>
</dbReference>
<dbReference type="GO" id="GO:0030295">
    <property type="term" value="F:protein kinase activator activity"/>
    <property type="evidence" value="ECO:0007669"/>
    <property type="project" value="TreeGrafter"/>
</dbReference>
<gene>
    <name evidence="14" type="ORF">K9W45_01735</name>
</gene>
<dbReference type="PROSITE" id="PS50109">
    <property type="entry name" value="HIS_KIN"/>
    <property type="match status" value="1"/>
</dbReference>
<dbReference type="Pfam" id="PF02518">
    <property type="entry name" value="HATPase_c"/>
    <property type="match status" value="1"/>
</dbReference>
<evidence type="ECO:0000256" key="7">
    <source>
        <dbReference type="ARBA" id="ARBA00022777"/>
    </source>
</evidence>
<dbReference type="SUPFAM" id="SSF55785">
    <property type="entry name" value="PYP-like sensor domain (PAS domain)"/>
    <property type="match status" value="1"/>
</dbReference>
<dbReference type="Proteomes" id="UP001201020">
    <property type="component" value="Chromosome"/>
</dbReference>
<evidence type="ECO:0000256" key="1">
    <source>
        <dbReference type="ARBA" id="ARBA00000085"/>
    </source>
</evidence>
<dbReference type="GO" id="GO:0007234">
    <property type="term" value="P:osmosensory signaling via phosphorelay pathway"/>
    <property type="evidence" value="ECO:0007669"/>
    <property type="project" value="TreeGrafter"/>
</dbReference>
<dbReference type="InterPro" id="IPR050351">
    <property type="entry name" value="BphY/WalK/GraS-like"/>
</dbReference>
<name>A0A9Y1BLE2_9ARCH</name>
<keyword evidence="6" id="KW-0547">Nucleotide-binding</keyword>
<feature type="domain" description="PAS" evidence="13">
    <location>
        <begin position="11"/>
        <end position="59"/>
    </location>
</feature>
<keyword evidence="10" id="KW-0902">Two-component regulatory system</keyword>
<evidence type="ECO:0000256" key="3">
    <source>
        <dbReference type="ARBA" id="ARBA00012438"/>
    </source>
</evidence>
<dbReference type="GO" id="GO:0005524">
    <property type="term" value="F:ATP binding"/>
    <property type="evidence" value="ECO:0007669"/>
    <property type="project" value="UniProtKB-KW"/>
</dbReference>
<accession>A0A9Y1BLE2</accession>
<dbReference type="SMART" id="SM00387">
    <property type="entry name" value="HATPase_c"/>
    <property type="match status" value="1"/>
</dbReference>
<dbReference type="PRINTS" id="PR00344">
    <property type="entry name" value="BCTRLSENSOR"/>
</dbReference>
<comment type="catalytic activity">
    <reaction evidence="1">
        <text>ATP + protein L-histidine = ADP + protein N-phospho-L-histidine.</text>
        <dbReference type="EC" id="2.7.13.3"/>
    </reaction>
</comment>
<sequence length="349" mass="40175">MSKQKNKKTNNTEVYKKIFQTAQDSIFLLNKNNVFIDCNPYTCDMFNCEKEDIIGTTPVEWSPELQFDEVPSEKKAKQYINKAFSGTPQRFEWIHKKKTGELFYCEVSLNKVVIDGEDFLQAIVREITEKKFIEEVDLIFSKIIDHDTRNIAFATTSYINLIRNNFEVNEKLDNYLKRIEDNLEELMSIINKFSILHEVMYETKKQVINLYETVCKSIQLFEEKLGEKKVVVENKINKNHKVIAGNLLIEVINNLISNSLRHANANKVLIKSKETPEKIILVFADDGKGFDENLLPNLFKEGIKGRDSKGSGLGLYISKKIINLYEGHISARNASKGGAEFIIELEKAD</sequence>
<evidence type="ECO:0000259" key="12">
    <source>
        <dbReference type="PROSITE" id="PS50109"/>
    </source>
</evidence>
<dbReference type="SUPFAM" id="SSF55874">
    <property type="entry name" value="ATPase domain of HSP90 chaperone/DNA topoisomerase II/histidine kinase"/>
    <property type="match status" value="1"/>
</dbReference>
<comment type="subcellular location">
    <subcellularLocation>
        <location evidence="2">Membrane</location>
        <topology evidence="2">Multi-pass membrane protein</topology>
    </subcellularLocation>
</comment>
<evidence type="ECO:0000259" key="13">
    <source>
        <dbReference type="PROSITE" id="PS50112"/>
    </source>
</evidence>
<dbReference type="Gene3D" id="3.30.565.10">
    <property type="entry name" value="Histidine kinase-like ATPase, C-terminal domain"/>
    <property type="match status" value="1"/>
</dbReference>
<keyword evidence="8" id="KW-0067">ATP-binding</keyword>
<keyword evidence="9" id="KW-1133">Transmembrane helix</keyword>
<dbReference type="PROSITE" id="PS50112">
    <property type="entry name" value="PAS"/>
    <property type="match status" value="1"/>
</dbReference>
<dbReference type="InterPro" id="IPR035965">
    <property type="entry name" value="PAS-like_dom_sf"/>
</dbReference>
<feature type="domain" description="Histidine kinase" evidence="12">
    <location>
        <begin position="143"/>
        <end position="349"/>
    </location>
</feature>
<dbReference type="PANTHER" id="PTHR42878">
    <property type="entry name" value="TWO-COMPONENT HISTIDINE KINASE"/>
    <property type="match status" value="1"/>
</dbReference>
<evidence type="ECO:0000256" key="2">
    <source>
        <dbReference type="ARBA" id="ARBA00004141"/>
    </source>
</evidence>
<keyword evidence="5" id="KW-0812">Transmembrane</keyword>
<keyword evidence="4" id="KW-0808">Transferase</keyword>
<dbReference type="SMART" id="SM00091">
    <property type="entry name" value="PAS"/>
    <property type="match status" value="1"/>
</dbReference>
<dbReference type="InterPro" id="IPR005467">
    <property type="entry name" value="His_kinase_dom"/>
</dbReference>
<evidence type="ECO:0000256" key="8">
    <source>
        <dbReference type="ARBA" id="ARBA00022840"/>
    </source>
</evidence>
<dbReference type="InterPro" id="IPR036890">
    <property type="entry name" value="HATPase_C_sf"/>
</dbReference>
<dbReference type="PANTHER" id="PTHR42878:SF7">
    <property type="entry name" value="SENSOR HISTIDINE KINASE GLRK"/>
    <property type="match status" value="1"/>
</dbReference>
<dbReference type="InterPro" id="IPR003594">
    <property type="entry name" value="HATPase_dom"/>
</dbReference>
<proteinExistence type="predicted"/>
<evidence type="ECO:0000256" key="4">
    <source>
        <dbReference type="ARBA" id="ARBA00022679"/>
    </source>
</evidence>
<dbReference type="GO" id="GO:0004673">
    <property type="term" value="F:protein histidine kinase activity"/>
    <property type="evidence" value="ECO:0007669"/>
    <property type="project" value="UniProtKB-EC"/>
</dbReference>
<organism evidence="14">
    <name type="scientific">Candidatus Heimdallarchaeum aukensis</name>
    <dbReference type="NCBI Taxonomy" id="2876573"/>
    <lineage>
        <taxon>Archaea</taxon>
        <taxon>Promethearchaeati</taxon>
        <taxon>Candidatus Heimdallarchaeota</taxon>
        <taxon>Candidatus Heimdallarchaeia (ex Rinke et al. 2021) (nom. nud.)</taxon>
        <taxon>Candidatus Heimdallarchaeales</taxon>
        <taxon>Candidatus Heimdallarchaeaceae</taxon>
        <taxon>Candidatus Heimdallarchaeum</taxon>
    </lineage>
</organism>
<evidence type="ECO:0000313" key="14">
    <source>
        <dbReference type="EMBL" id="UJG41198.1"/>
    </source>
</evidence>
<evidence type="ECO:0000256" key="10">
    <source>
        <dbReference type="ARBA" id="ARBA00023012"/>
    </source>
</evidence>
<dbReference type="EC" id="2.7.13.3" evidence="3"/>
<dbReference type="NCBIfam" id="TIGR00229">
    <property type="entry name" value="sensory_box"/>
    <property type="match status" value="1"/>
</dbReference>
<dbReference type="AlphaFoldDB" id="A0A9Y1BLE2"/>
<evidence type="ECO:0000256" key="5">
    <source>
        <dbReference type="ARBA" id="ARBA00022692"/>
    </source>
</evidence>
<dbReference type="GO" id="GO:0016020">
    <property type="term" value="C:membrane"/>
    <property type="evidence" value="ECO:0007669"/>
    <property type="project" value="UniProtKB-SubCell"/>
</dbReference>
<dbReference type="GO" id="GO:0000156">
    <property type="term" value="F:phosphorelay response regulator activity"/>
    <property type="evidence" value="ECO:0007669"/>
    <property type="project" value="TreeGrafter"/>
</dbReference>
<dbReference type="Gene3D" id="3.30.450.20">
    <property type="entry name" value="PAS domain"/>
    <property type="match status" value="1"/>
</dbReference>
<evidence type="ECO:0000256" key="6">
    <source>
        <dbReference type="ARBA" id="ARBA00022741"/>
    </source>
</evidence>
<keyword evidence="11" id="KW-0472">Membrane</keyword>
<dbReference type="Pfam" id="PF13426">
    <property type="entry name" value="PAS_9"/>
    <property type="match status" value="1"/>
</dbReference>
<reference evidence="14" key="1">
    <citation type="journal article" date="2022" name="Nat. Microbiol.">
        <title>Unique mobile elements and scalable gene flow at the prokaryote-eukaryote boundary revealed by circularized Asgard archaea genomes.</title>
        <authorList>
            <person name="Wu F."/>
            <person name="Speth D.R."/>
            <person name="Philosof A."/>
            <person name="Cremiere A."/>
            <person name="Narayanan A."/>
            <person name="Barco R.A."/>
            <person name="Connon S.A."/>
            <person name="Amend J.P."/>
            <person name="Antoshechkin I.A."/>
            <person name="Orphan V.J."/>
        </authorList>
    </citation>
    <scope>NUCLEOTIDE SEQUENCE</scope>
    <source>
        <strain evidence="14">PM71</strain>
    </source>
</reference>
<protein>
    <recommendedName>
        <fullName evidence="3">histidine kinase</fullName>
        <ecNumber evidence="3">2.7.13.3</ecNumber>
    </recommendedName>
</protein>